<proteinExistence type="predicted"/>
<evidence type="ECO:0000313" key="2">
    <source>
        <dbReference type="Proteomes" id="UP000814128"/>
    </source>
</evidence>
<keyword evidence="2" id="KW-1185">Reference proteome</keyword>
<sequence length="410" mass="44151">MTAAGYSYSRAYDPAVHGAPSTQPLASTSYAAPVRGGARGGRMGGGGGRSGGGSGYWYSPGSSRCTNAGCMFTGSANALEIHMMDRHLVYPLGWDKRKKKDDWDADPSLKGKQVYIQGTNMRLDTPEEIEKWIEERKRRFPTQERVEEKKRKLEDAIERGQLHPDDPALRGSKRRRVDEGQGDSRRSRGRGRGRGIGTERGWGRGRGRGRYGGARQGHDISATATVTSTPTPGTFAPLPAKPPASVTAVAAYASSDSSADSDDDDDGPPEAASSKQPVPALRVIITEEVPTSVADSTVKNPPTPHPRPAVRQRPPQPRKPPANPFAPKSSLLRSLLSNEIRMTVSNLSQAIHFLVTNDFLENVELKPGQAQEKLIEVIGETSAADEVEKTRDADTSQATDAPQDTAHAAP</sequence>
<gene>
    <name evidence="1" type="ORF">K488DRAFT_40749</name>
</gene>
<comment type="caution">
    <text evidence="1">The sequence shown here is derived from an EMBL/GenBank/DDBJ whole genome shotgun (WGS) entry which is preliminary data.</text>
</comment>
<accession>A0ACB8QYJ8</accession>
<dbReference type="EMBL" id="MU273469">
    <property type="protein sequence ID" value="KAI0036600.1"/>
    <property type="molecule type" value="Genomic_DNA"/>
</dbReference>
<organism evidence="1 2">
    <name type="scientific">Vararia minispora EC-137</name>
    <dbReference type="NCBI Taxonomy" id="1314806"/>
    <lineage>
        <taxon>Eukaryota</taxon>
        <taxon>Fungi</taxon>
        <taxon>Dikarya</taxon>
        <taxon>Basidiomycota</taxon>
        <taxon>Agaricomycotina</taxon>
        <taxon>Agaricomycetes</taxon>
        <taxon>Russulales</taxon>
        <taxon>Lachnocladiaceae</taxon>
        <taxon>Vararia</taxon>
    </lineage>
</organism>
<protein>
    <submittedName>
        <fullName evidence="1">Nuclear fragile X mental retardation-interacting protein 1-domain-containing protein</fullName>
    </submittedName>
</protein>
<evidence type="ECO:0000313" key="1">
    <source>
        <dbReference type="EMBL" id="KAI0036600.1"/>
    </source>
</evidence>
<name>A0ACB8QYJ8_9AGAM</name>
<dbReference type="Proteomes" id="UP000814128">
    <property type="component" value="Unassembled WGS sequence"/>
</dbReference>
<reference evidence="1" key="2">
    <citation type="journal article" date="2022" name="New Phytol.">
        <title>Evolutionary transition to the ectomycorrhizal habit in the genomes of a hyperdiverse lineage of mushroom-forming fungi.</title>
        <authorList>
            <person name="Looney B."/>
            <person name="Miyauchi S."/>
            <person name="Morin E."/>
            <person name="Drula E."/>
            <person name="Courty P.E."/>
            <person name="Kohler A."/>
            <person name="Kuo A."/>
            <person name="LaButti K."/>
            <person name="Pangilinan J."/>
            <person name="Lipzen A."/>
            <person name="Riley R."/>
            <person name="Andreopoulos W."/>
            <person name="He G."/>
            <person name="Johnson J."/>
            <person name="Nolan M."/>
            <person name="Tritt A."/>
            <person name="Barry K.W."/>
            <person name="Grigoriev I.V."/>
            <person name="Nagy L.G."/>
            <person name="Hibbett D."/>
            <person name="Henrissat B."/>
            <person name="Matheny P.B."/>
            <person name="Labbe J."/>
            <person name="Martin F.M."/>
        </authorList>
    </citation>
    <scope>NUCLEOTIDE SEQUENCE</scope>
    <source>
        <strain evidence="1">EC-137</strain>
    </source>
</reference>
<reference evidence="1" key="1">
    <citation type="submission" date="2021-02" db="EMBL/GenBank/DDBJ databases">
        <authorList>
            <consortium name="DOE Joint Genome Institute"/>
            <person name="Ahrendt S."/>
            <person name="Looney B.P."/>
            <person name="Miyauchi S."/>
            <person name="Morin E."/>
            <person name="Drula E."/>
            <person name="Courty P.E."/>
            <person name="Chicoki N."/>
            <person name="Fauchery L."/>
            <person name="Kohler A."/>
            <person name="Kuo A."/>
            <person name="Labutti K."/>
            <person name="Pangilinan J."/>
            <person name="Lipzen A."/>
            <person name="Riley R."/>
            <person name="Andreopoulos W."/>
            <person name="He G."/>
            <person name="Johnson J."/>
            <person name="Barry K.W."/>
            <person name="Grigoriev I.V."/>
            <person name="Nagy L."/>
            <person name="Hibbett D."/>
            <person name="Henrissat B."/>
            <person name="Matheny P.B."/>
            <person name="Labbe J."/>
            <person name="Martin F."/>
        </authorList>
    </citation>
    <scope>NUCLEOTIDE SEQUENCE</scope>
    <source>
        <strain evidence="1">EC-137</strain>
    </source>
</reference>